<name>A0A6P8QMI5_GEOSA</name>
<accession>A0A6P8QMI5</accession>
<dbReference type="RefSeq" id="XP_033799692.1">
    <property type="nucleotide sequence ID" value="XM_033943801.1"/>
</dbReference>
<dbReference type="CTD" id="27136"/>
<dbReference type="Gene3D" id="3.30.565.10">
    <property type="entry name" value="Histidine kinase-like ATPase, C-terminal domain"/>
    <property type="match status" value="1"/>
</dbReference>
<dbReference type="InterPro" id="IPR011124">
    <property type="entry name" value="Znf_CW"/>
</dbReference>
<dbReference type="PROSITE" id="PS51050">
    <property type="entry name" value="ZF_CW"/>
    <property type="match status" value="1"/>
</dbReference>
<reference evidence="10" key="1">
    <citation type="submission" date="2025-08" db="UniProtKB">
        <authorList>
            <consortium name="RefSeq"/>
        </authorList>
    </citation>
    <scope>IDENTIFICATION</scope>
</reference>
<feature type="coiled-coil region" evidence="7">
    <location>
        <begin position="889"/>
        <end position="916"/>
    </location>
</feature>
<dbReference type="Gene3D" id="3.30.40.100">
    <property type="match status" value="1"/>
</dbReference>
<keyword evidence="5 7" id="KW-0175">Coiled coil</keyword>
<evidence type="ECO:0000256" key="3">
    <source>
        <dbReference type="ARBA" id="ARBA00022771"/>
    </source>
</evidence>
<dbReference type="Pfam" id="PF13589">
    <property type="entry name" value="HATPase_c_3"/>
    <property type="match status" value="1"/>
</dbReference>
<dbReference type="InterPro" id="IPR041006">
    <property type="entry name" value="Morc_S5"/>
</dbReference>
<dbReference type="InterPro" id="IPR036890">
    <property type="entry name" value="HATPase_C_sf"/>
</dbReference>
<keyword evidence="6" id="KW-0539">Nucleus</keyword>
<organism evidence="9 10">
    <name type="scientific">Geotrypetes seraphini</name>
    <name type="common">Gaboon caecilian</name>
    <name type="synonym">Caecilia seraphini</name>
    <dbReference type="NCBI Taxonomy" id="260995"/>
    <lineage>
        <taxon>Eukaryota</taxon>
        <taxon>Metazoa</taxon>
        <taxon>Chordata</taxon>
        <taxon>Craniata</taxon>
        <taxon>Vertebrata</taxon>
        <taxon>Euteleostomi</taxon>
        <taxon>Amphibia</taxon>
        <taxon>Gymnophiona</taxon>
        <taxon>Geotrypetes</taxon>
    </lineage>
</organism>
<dbReference type="AlphaFoldDB" id="A0A6P8QMI5"/>
<dbReference type="KEGG" id="gsh:117360117"/>
<keyword evidence="9" id="KW-1185">Reference proteome</keyword>
<feature type="coiled-coil region" evidence="7">
    <location>
        <begin position="284"/>
        <end position="354"/>
    </location>
</feature>
<evidence type="ECO:0000256" key="4">
    <source>
        <dbReference type="ARBA" id="ARBA00022833"/>
    </source>
</evidence>
<comment type="subcellular location">
    <subcellularLocation>
        <location evidence="1">Nucleus</location>
    </subcellularLocation>
</comment>
<gene>
    <name evidence="10" type="primary">MORC1</name>
</gene>
<evidence type="ECO:0000313" key="9">
    <source>
        <dbReference type="Proteomes" id="UP000515159"/>
    </source>
</evidence>
<evidence type="ECO:0000256" key="6">
    <source>
        <dbReference type="ARBA" id="ARBA00023242"/>
    </source>
</evidence>
<evidence type="ECO:0000256" key="7">
    <source>
        <dbReference type="SAM" id="Coils"/>
    </source>
</evidence>
<evidence type="ECO:0000256" key="2">
    <source>
        <dbReference type="ARBA" id="ARBA00022723"/>
    </source>
</evidence>
<evidence type="ECO:0000259" key="8">
    <source>
        <dbReference type="PROSITE" id="PS51050"/>
    </source>
</evidence>
<dbReference type="GO" id="GO:0008270">
    <property type="term" value="F:zinc ion binding"/>
    <property type="evidence" value="ECO:0007669"/>
    <property type="project" value="UniProtKB-KW"/>
</dbReference>
<dbReference type="PANTHER" id="PTHR23337">
    <property type="entry name" value="ZINC FINGER CW-TYPE COILED-COIL DOMAIN PROTEIN 1"/>
    <property type="match status" value="1"/>
</dbReference>
<keyword evidence="3" id="KW-0863">Zinc-finger</keyword>
<dbReference type="CDD" id="cd16931">
    <property type="entry name" value="HATPase_MORC-like"/>
    <property type="match status" value="1"/>
</dbReference>
<sequence>MGEKYRSLCRAQLTLDYLHANSTTHEFLFGAVAELIDNARDAGATRLDIFSVDSTELQGGFMVSFLDDGCGMSPKEAVDLIYLGRSAKRTSRSRFIGQYGNGLKSGAMRIGKDFILFTKKEDIMTCLLFSQTFCETEGLDEMIVPISSWTRGMREALADDLEKYSLQISIMCKFSPFKTEEELIRQFDIIYARQGTMVIIYNLKLMVSGEPELDIRTDASDILLAEMMNFKRQREHWSLRAYSSILYFDPQMKIFIQAKRVETKRLPYSLYRPRMYPYVTSSIKVLAKQELVKAESAVSSAEERVEQTKYKLNRLENTLDDISEVDVHHAQDVLQDALENVKRKYAILEEKQRELKRPREFHLIFGVNIENRSQDGMFLYNNSRLIRMYEKTGWQLHHNSYTGAGVIGLVNIPSKYMAPTLNKQGFLNVKEYHHLLRIMGHFLIQYWKDSGIYHKGAFQFWNEFGYLGGVEKWFEAPSDAVQYKRRRALEIPAMIQCDLCLKWRTLPLFIDADRRDRPSIWTCAENSNPTENSCDKPERLPRIPLGTLSRVPMSVDEQEKILVASIQKHQQKLETLQIKKAHIVQPHTVTQCPAESSKTLLQKERRKFFRREPAAPSAFSKIGKQPKVMQISEERKISVVTPCRKVQKCQVSLSDAQELSRVFQGLPPKISKQADPEEQPEVICLDETENNYPDIICVLSDDDVSGDSLDYKYTKCAVNCEGYMIAVVSFIISTKVFHLPLESQKLEPDKQISAGRMEIVKTEKSISPANATGSLTFKGICEGTTKASDPQFDVKTAEKVMARIKEIMLHFLPDYKLPKELLQDMDEETLVSLSPPEDYLEELNKRIMVLCSKQVMMAYFSQYEEVFLEKLQNVVRCSSKAINLNQLKQSQCEAEIKVAEQKLETVRMKAGKLLERLHLMIPSELDQIDACVEDTLTQLDLG</sequence>
<protein>
    <submittedName>
        <fullName evidence="10">MORC family CW-type zinc finger protein 1 isoform X1</fullName>
    </submittedName>
</protein>
<dbReference type="Pfam" id="PF17942">
    <property type="entry name" value="Morc6_S5"/>
    <property type="match status" value="1"/>
</dbReference>
<dbReference type="InParanoid" id="A0A6P8QMI5"/>
<dbReference type="OrthoDB" id="10251809at2759"/>
<dbReference type="FunCoup" id="A0A6P8QMI5">
    <property type="interactions" value="158"/>
</dbReference>
<evidence type="ECO:0000256" key="1">
    <source>
        <dbReference type="ARBA" id="ARBA00004123"/>
    </source>
</evidence>
<proteinExistence type="predicted"/>
<dbReference type="SUPFAM" id="SSF55874">
    <property type="entry name" value="ATPase domain of HSP90 chaperone/DNA topoisomerase II/histidine kinase"/>
    <property type="match status" value="1"/>
</dbReference>
<keyword evidence="4" id="KW-0862">Zinc</keyword>
<dbReference type="GeneID" id="117360117"/>
<dbReference type="GO" id="GO:0005634">
    <property type="term" value="C:nucleus"/>
    <property type="evidence" value="ECO:0007669"/>
    <property type="project" value="UniProtKB-SubCell"/>
</dbReference>
<dbReference type="PANTHER" id="PTHR23337:SF6">
    <property type="entry name" value="MORC FAMILY CW-TYPE ZINC FINGER PROTEIN 1"/>
    <property type="match status" value="1"/>
</dbReference>
<evidence type="ECO:0000256" key="5">
    <source>
        <dbReference type="ARBA" id="ARBA00023054"/>
    </source>
</evidence>
<dbReference type="Pfam" id="PF07496">
    <property type="entry name" value="zf-CW"/>
    <property type="match status" value="1"/>
</dbReference>
<evidence type="ECO:0000313" key="10">
    <source>
        <dbReference type="RefSeq" id="XP_033799692.1"/>
    </source>
</evidence>
<feature type="domain" description="CW-type" evidence="8">
    <location>
        <begin position="488"/>
        <end position="542"/>
    </location>
</feature>
<dbReference type="Proteomes" id="UP000515159">
    <property type="component" value="Chromosome 4"/>
</dbReference>
<keyword evidence="2" id="KW-0479">Metal-binding</keyword>